<evidence type="ECO:0000256" key="2">
    <source>
        <dbReference type="ARBA" id="ARBA00023125"/>
    </source>
</evidence>
<dbReference type="SMART" id="SM00347">
    <property type="entry name" value="HTH_MARR"/>
    <property type="match status" value="1"/>
</dbReference>
<dbReference type="GO" id="GO:0003700">
    <property type="term" value="F:DNA-binding transcription factor activity"/>
    <property type="evidence" value="ECO:0007669"/>
    <property type="project" value="InterPro"/>
</dbReference>
<keyword evidence="3" id="KW-0804">Transcription</keyword>
<name>A0A368ZZJ5_9FLAO</name>
<dbReference type="GO" id="GO:0003677">
    <property type="term" value="F:DNA binding"/>
    <property type="evidence" value="ECO:0007669"/>
    <property type="project" value="UniProtKB-KW"/>
</dbReference>
<proteinExistence type="predicted"/>
<keyword evidence="1" id="KW-0805">Transcription regulation</keyword>
<feature type="domain" description="HTH marR-type" evidence="4">
    <location>
        <begin position="1"/>
        <end position="138"/>
    </location>
</feature>
<evidence type="ECO:0000256" key="3">
    <source>
        <dbReference type="ARBA" id="ARBA00023163"/>
    </source>
</evidence>
<evidence type="ECO:0000313" key="6">
    <source>
        <dbReference type="Proteomes" id="UP000253517"/>
    </source>
</evidence>
<accession>A0A368ZZJ5</accession>
<dbReference type="InterPro" id="IPR036388">
    <property type="entry name" value="WH-like_DNA-bd_sf"/>
</dbReference>
<gene>
    <name evidence="5" type="ORF">DES35_104131</name>
</gene>
<dbReference type="InterPro" id="IPR000835">
    <property type="entry name" value="HTH_MarR-typ"/>
</dbReference>
<reference evidence="5 6" key="1">
    <citation type="submission" date="2018-07" db="EMBL/GenBank/DDBJ databases">
        <title>Genomic Encyclopedia of Type Strains, Phase IV (KMG-IV): sequencing the most valuable type-strain genomes for metagenomic binning, comparative biology and taxonomic classification.</title>
        <authorList>
            <person name="Goeker M."/>
        </authorList>
    </citation>
    <scope>NUCLEOTIDE SEQUENCE [LARGE SCALE GENOMIC DNA]</scope>
    <source>
        <strain evidence="5 6">DSM 21410</strain>
    </source>
</reference>
<dbReference type="RefSeq" id="WP_114366422.1">
    <property type="nucleotide sequence ID" value="NZ_BHZF01000005.1"/>
</dbReference>
<dbReference type="EMBL" id="QPJS01000004">
    <property type="protein sequence ID" value="RCX02371.1"/>
    <property type="molecule type" value="Genomic_DNA"/>
</dbReference>
<evidence type="ECO:0000313" key="5">
    <source>
        <dbReference type="EMBL" id="RCX02371.1"/>
    </source>
</evidence>
<evidence type="ECO:0000256" key="1">
    <source>
        <dbReference type="ARBA" id="ARBA00023015"/>
    </source>
</evidence>
<protein>
    <submittedName>
        <fullName evidence="5">DNA-binding MarR family transcriptional regulator</fullName>
    </submittedName>
</protein>
<evidence type="ECO:0000259" key="4">
    <source>
        <dbReference type="PROSITE" id="PS50995"/>
    </source>
</evidence>
<keyword evidence="6" id="KW-1185">Reference proteome</keyword>
<dbReference type="PROSITE" id="PS50995">
    <property type="entry name" value="HTH_MARR_2"/>
    <property type="match status" value="1"/>
</dbReference>
<comment type="caution">
    <text evidence="5">The sequence shown here is derived from an EMBL/GenBank/DDBJ whole genome shotgun (WGS) entry which is preliminary data.</text>
</comment>
<dbReference type="PANTHER" id="PTHR42756">
    <property type="entry name" value="TRANSCRIPTIONAL REGULATOR, MARR"/>
    <property type="match status" value="1"/>
</dbReference>
<keyword evidence="2 5" id="KW-0238">DNA-binding</keyword>
<sequence length="167" mass="19693">MKIDPNQPLAVNFAYLTKLYIGAVSKKLNTLEIDRYYYTLITIHDHQPEITQQQLADILQTDKVTTFRVVDHFCKIGYVRREVNPEDRRSLYLYITPKGEKVIPEIKKTYKAMNSICLKGISEEEKETFFKVLERIIENVEKEPRVSIKINYKQEKSRKANLSYAEE</sequence>
<dbReference type="SUPFAM" id="SSF46785">
    <property type="entry name" value="Winged helix' DNA-binding domain"/>
    <property type="match status" value="1"/>
</dbReference>
<organism evidence="5 6">
    <name type="scientific">Schleiferia thermophila</name>
    <dbReference type="NCBI Taxonomy" id="884107"/>
    <lineage>
        <taxon>Bacteria</taxon>
        <taxon>Pseudomonadati</taxon>
        <taxon>Bacteroidota</taxon>
        <taxon>Flavobacteriia</taxon>
        <taxon>Flavobacteriales</taxon>
        <taxon>Schleiferiaceae</taxon>
        <taxon>Schleiferia</taxon>
    </lineage>
</organism>
<dbReference type="Proteomes" id="UP000253517">
    <property type="component" value="Unassembled WGS sequence"/>
</dbReference>
<dbReference type="PRINTS" id="PR00598">
    <property type="entry name" value="HTHMARR"/>
</dbReference>
<dbReference type="InterPro" id="IPR036390">
    <property type="entry name" value="WH_DNA-bd_sf"/>
</dbReference>
<dbReference type="Gene3D" id="1.10.10.10">
    <property type="entry name" value="Winged helix-like DNA-binding domain superfamily/Winged helix DNA-binding domain"/>
    <property type="match status" value="1"/>
</dbReference>
<dbReference type="AlphaFoldDB" id="A0A368ZZJ5"/>
<dbReference type="Pfam" id="PF01047">
    <property type="entry name" value="MarR"/>
    <property type="match status" value="1"/>
</dbReference>
<dbReference type="PANTHER" id="PTHR42756:SF1">
    <property type="entry name" value="TRANSCRIPTIONAL REPRESSOR OF EMRAB OPERON"/>
    <property type="match status" value="1"/>
</dbReference>